<evidence type="ECO:0000256" key="1">
    <source>
        <dbReference type="SAM" id="MobiDB-lite"/>
    </source>
</evidence>
<feature type="non-terminal residue" evidence="2">
    <location>
        <position position="72"/>
    </location>
</feature>
<reference evidence="2" key="1">
    <citation type="submission" date="2022-08" db="EMBL/GenBank/DDBJ databases">
        <authorList>
            <person name="Kallberg Y."/>
            <person name="Tangrot J."/>
            <person name="Rosling A."/>
        </authorList>
    </citation>
    <scope>NUCLEOTIDE SEQUENCE</scope>
    <source>
        <strain evidence="2">Wild A</strain>
    </source>
</reference>
<sequence>VRSSQLPDLTRLVWSSTLNDENSRGFNTEDYCDKSGEDTHYDISQETRSNLGDYNNIRDFYEDYYSQTRDKD</sequence>
<comment type="caution">
    <text evidence="2">The sequence shown here is derived from an EMBL/GenBank/DDBJ whole genome shotgun (WGS) entry which is preliminary data.</text>
</comment>
<feature type="compositionally biased region" description="Basic and acidic residues" evidence="1">
    <location>
        <begin position="31"/>
        <end position="45"/>
    </location>
</feature>
<gene>
    <name evidence="2" type="ORF">FWILDA_LOCUS17139</name>
</gene>
<dbReference type="Proteomes" id="UP001153678">
    <property type="component" value="Unassembled WGS sequence"/>
</dbReference>
<keyword evidence="3" id="KW-1185">Reference proteome</keyword>
<protein>
    <submittedName>
        <fullName evidence="2">7287_t:CDS:1</fullName>
    </submittedName>
</protein>
<dbReference type="EMBL" id="CAMKVN010012640">
    <property type="protein sequence ID" value="CAI2195562.1"/>
    <property type="molecule type" value="Genomic_DNA"/>
</dbReference>
<dbReference type="AlphaFoldDB" id="A0A9W4T7H5"/>
<evidence type="ECO:0000313" key="3">
    <source>
        <dbReference type="Proteomes" id="UP001153678"/>
    </source>
</evidence>
<accession>A0A9W4T7H5</accession>
<proteinExistence type="predicted"/>
<name>A0A9W4T7H5_9GLOM</name>
<feature type="non-terminal residue" evidence="2">
    <location>
        <position position="1"/>
    </location>
</feature>
<organism evidence="2 3">
    <name type="scientific">Funneliformis geosporum</name>
    <dbReference type="NCBI Taxonomy" id="1117311"/>
    <lineage>
        <taxon>Eukaryota</taxon>
        <taxon>Fungi</taxon>
        <taxon>Fungi incertae sedis</taxon>
        <taxon>Mucoromycota</taxon>
        <taxon>Glomeromycotina</taxon>
        <taxon>Glomeromycetes</taxon>
        <taxon>Glomerales</taxon>
        <taxon>Glomeraceae</taxon>
        <taxon>Funneliformis</taxon>
    </lineage>
</organism>
<evidence type="ECO:0000313" key="2">
    <source>
        <dbReference type="EMBL" id="CAI2195562.1"/>
    </source>
</evidence>
<feature type="region of interest" description="Disordered" evidence="1">
    <location>
        <begin position="25"/>
        <end position="47"/>
    </location>
</feature>